<comment type="caution">
    <text evidence="1">The sequence shown here is derived from an EMBL/GenBank/DDBJ whole genome shotgun (WGS) entry which is preliminary data.</text>
</comment>
<proteinExistence type="predicted"/>
<dbReference type="EMBL" id="BTRK01000005">
    <property type="protein sequence ID" value="GMR54169.1"/>
    <property type="molecule type" value="Genomic_DNA"/>
</dbReference>
<organism evidence="1 2">
    <name type="scientific">Pristionchus mayeri</name>
    <dbReference type="NCBI Taxonomy" id="1317129"/>
    <lineage>
        <taxon>Eukaryota</taxon>
        <taxon>Metazoa</taxon>
        <taxon>Ecdysozoa</taxon>
        <taxon>Nematoda</taxon>
        <taxon>Chromadorea</taxon>
        <taxon>Rhabditida</taxon>
        <taxon>Rhabditina</taxon>
        <taxon>Diplogasteromorpha</taxon>
        <taxon>Diplogasteroidea</taxon>
        <taxon>Neodiplogasteridae</taxon>
        <taxon>Pristionchus</taxon>
    </lineage>
</organism>
<reference evidence="2" key="1">
    <citation type="submission" date="2022-10" db="EMBL/GenBank/DDBJ databases">
        <title>Genome assembly of Pristionchus species.</title>
        <authorList>
            <person name="Yoshida K."/>
            <person name="Sommer R.J."/>
        </authorList>
    </citation>
    <scope>NUCLEOTIDE SEQUENCE [LARGE SCALE GENOMIC DNA]</scope>
    <source>
        <strain evidence="2">RS5460</strain>
    </source>
</reference>
<evidence type="ECO:0000313" key="2">
    <source>
        <dbReference type="Proteomes" id="UP001328107"/>
    </source>
</evidence>
<feature type="non-terminal residue" evidence="1">
    <location>
        <position position="1"/>
    </location>
</feature>
<protein>
    <submittedName>
        <fullName evidence="1">Uncharacterized protein</fullName>
    </submittedName>
</protein>
<dbReference type="AlphaFoldDB" id="A0AAN5D0N0"/>
<keyword evidence="2" id="KW-1185">Reference proteome</keyword>
<accession>A0AAN5D0N0</accession>
<gene>
    <name evidence="1" type="ORF">PMAYCL1PPCAC_24364</name>
</gene>
<name>A0AAN5D0N0_9BILA</name>
<feature type="non-terminal residue" evidence="1">
    <location>
        <position position="96"/>
    </location>
</feature>
<evidence type="ECO:0000313" key="1">
    <source>
        <dbReference type="EMBL" id="GMR54169.1"/>
    </source>
</evidence>
<dbReference type="Proteomes" id="UP001328107">
    <property type="component" value="Unassembled WGS sequence"/>
</dbReference>
<sequence>EKKPLLSDDVVEEVSAIPPNEAETAPKLSKEPELFQFPKREHPIVEYGMRPIRYFTQGAFGKTMESSKYQSGWRYLLIGANFSKYRTVRYHWRFGA</sequence>